<dbReference type="Gene3D" id="3.40.50.150">
    <property type="entry name" value="Vaccinia Virus protein VP39"/>
    <property type="match status" value="1"/>
</dbReference>
<dbReference type="PROSITE" id="PS51683">
    <property type="entry name" value="SAM_OMT_II"/>
    <property type="match status" value="1"/>
</dbReference>
<dbReference type="InterPro" id="IPR012967">
    <property type="entry name" value="COMT_dimerisation"/>
</dbReference>
<keyword evidence="2" id="KW-0808">Transferase</keyword>
<reference evidence="7" key="1">
    <citation type="journal article" date="2019" name="Int. J. Syst. Evol. Microbiol.">
        <title>The Global Catalogue of Microorganisms (GCM) 10K type strain sequencing project: providing services to taxonomists for standard genome sequencing and annotation.</title>
        <authorList>
            <consortium name="The Broad Institute Genomics Platform"/>
            <consortium name="The Broad Institute Genome Sequencing Center for Infectious Disease"/>
            <person name="Wu L."/>
            <person name="Ma J."/>
        </authorList>
    </citation>
    <scope>NUCLEOTIDE SEQUENCE [LARGE SCALE GENOMIC DNA]</scope>
    <source>
        <strain evidence="7">JCM 4816</strain>
    </source>
</reference>
<dbReference type="PANTHER" id="PTHR43712:SF2">
    <property type="entry name" value="O-METHYLTRANSFERASE CICE"/>
    <property type="match status" value="1"/>
</dbReference>
<dbReference type="SUPFAM" id="SSF46785">
    <property type="entry name" value="Winged helix' DNA-binding domain"/>
    <property type="match status" value="1"/>
</dbReference>
<organism evidence="6 7">
    <name type="scientific">Streptacidiphilus monticola</name>
    <dbReference type="NCBI Taxonomy" id="2161674"/>
    <lineage>
        <taxon>Bacteria</taxon>
        <taxon>Bacillati</taxon>
        <taxon>Actinomycetota</taxon>
        <taxon>Actinomycetes</taxon>
        <taxon>Kitasatosporales</taxon>
        <taxon>Streptomycetaceae</taxon>
        <taxon>Streptacidiphilus</taxon>
    </lineage>
</organism>
<gene>
    <name evidence="6" type="ORF">ACFP3V_30685</name>
</gene>
<comment type="caution">
    <text evidence="6">The sequence shown here is derived from an EMBL/GenBank/DDBJ whole genome shotgun (WGS) entry which is preliminary data.</text>
</comment>
<dbReference type="PANTHER" id="PTHR43712">
    <property type="entry name" value="PUTATIVE (AFU_ORTHOLOGUE AFUA_4G14580)-RELATED"/>
    <property type="match status" value="1"/>
</dbReference>
<dbReference type="RefSeq" id="WP_380590739.1">
    <property type="nucleotide sequence ID" value="NZ_JBHSQJ010000176.1"/>
</dbReference>
<dbReference type="InterPro" id="IPR016461">
    <property type="entry name" value="COMT-like"/>
</dbReference>
<dbReference type="Gene3D" id="1.10.10.10">
    <property type="entry name" value="Winged helix-like DNA-binding domain superfamily/Winged helix DNA-binding domain"/>
    <property type="match status" value="1"/>
</dbReference>
<dbReference type="GO" id="GO:0008168">
    <property type="term" value="F:methyltransferase activity"/>
    <property type="evidence" value="ECO:0007669"/>
    <property type="project" value="UniProtKB-KW"/>
</dbReference>
<dbReference type="InterPro" id="IPR036390">
    <property type="entry name" value="WH_DNA-bd_sf"/>
</dbReference>
<protein>
    <submittedName>
        <fullName evidence="6">Methyltransferase</fullName>
    </submittedName>
</protein>
<dbReference type="EMBL" id="JBHSQJ010000176">
    <property type="protein sequence ID" value="MFC5911560.1"/>
    <property type="molecule type" value="Genomic_DNA"/>
</dbReference>
<keyword evidence="7" id="KW-1185">Reference proteome</keyword>
<evidence type="ECO:0000256" key="2">
    <source>
        <dbReference type="ARBA" id="ARBA00022679"/>
    </source>
</evidence>
<dbReference type="Proteomes" id="UP001596174">
    <property type="component" value="Unassembled WGS sequence"/>
</dbReference>
<keyword evidence="1 6" id="KW-0489">Methyltransferase</keyword>
<dbReference type="InterPro" id="IPR029063">
    <property type="entry name" value="SAM-dependent_MTases_sf"/>
</dbReference>
<accession>A0ABW1GCK1</accession>
<dbReference type="GO" id="GO:0032259">
    <property type="term" value="P:methylation"/>
    <property type="evidence" value="ECO:0007669"/>
    <property type="project" value="UniProtKB-KW"/>
</dbReference>
<dbReference type="InterPro" id="IPR036388">
    <property type="entry name" value="WH-like_DNA-bd_sf"/>
</dbReference>
<feature type="domain" description="O-methyltransferase dimerisation" evidence="5">
    <location>
        <begin position="32"/>
        <end position="89"/>
    </location>
</feature>
<dbReference type="CDD" id="cd02440">
    <property type="entry name" value="AdoMet_MTases"/>
    <property type="match status" value="1"/>
</dbReference>
<evidence type="ECO:0000259" key="5">
    <source>
        <dbReference type="Pfam" id="PF08100"/>
    </source>
</evidence>
<keyword evidence="3" id="KW-0949">S-adenosyl-L-methionine</keyword>
<sequence>MDAAAQPSPEKIMQITTGGWAAGLLATGAIHSVFTHLDNGAATVEDVATQAGLAPRGARALLDGLVGLGLVEVQDGRYRNSPDAAAFLVEGKPSCLGAFAKLQFLDMPRWSHLPEVARTGVPVAEDTADVSENAFWEELVPAIAPLAVPSALTAARELDLATAGAVSILDVGGGSGIFSVIWLGMNPQARSTQIDWANVNRIASAFTAEHGVGDRFRTVDGDFHTVDFGSGEYDIGLYSHLAHQETPDDNVAVFRKFRRALRPGGTLVVNDFVVDNGRTGPPFPLIFASMMLLQTRHGSTWTQDDYRTWLQAAGFTDVTFHATPSPAGLVLAR</sequence>
<evidence type="ECO:0000313" key="7">
    <source>
        <dbReference type="Proteomes" id="UP001596174"/>
    </source>
</evidence>
<dbReference type="Pfam" id="PF08100">
    <property type="entry name" value="Dimerisation"/>
    <property type="match status" value="1"/>
</dbReference>
<name>A0ABW1GCK1_9ACTN</name>
<dbReference type="Pfam" id="PF00891">
    <property type="entry name" value="Methyltransf_2"/>
    <property type="match status" value="1"/>
</dbReference>
<dbReference type="InterPro" id="IPR001077">
    <property type="entry name" value="COMT_C"/>
</dbReference>
<evidence type="ECO:0000256" key="1">
    <source>
        <dbReference type="ARBA" id="ARBA00022603"/>
    </source>
</evidence>
<proteinExistence type="predicted"/>
<dbReference type="SUPFAM" id="SSF53335">
    <property type="entry name" value="S-adenosyl-L-methionine-dependent methyltransferases"/>
    <property type="match status" value="1"/>
</dbReference>
<feature type="domain" description="O-methyltransferase C-terminal" evidence="4">
    <location>
        <begin position="163"/>
        <end position="315"/>
    </location>
</feature>
<evidence type="ECO:0000259" key="4">
    <source>
        <dbReference type="Pfam" id="PF00891"/>
    </source>
</evidence>
<evidence type="ECO:0000256" key="3">
    <source>
        <dbReference type="ARBA" id="ARBA00022691"/>
    </source>
</evidence>
<evidence type="ECO:0000313" key="6">
    <source>
        <dbReference type="EMBL" id="MFC5911560.1"/>
    </source>
</evidence>